<dbReference type="SMART" id="SM01391">
    <property type="entry name" value="Filament"/>
    <property type="match status" value="1"/>
</dbReference>
<comment type="similarity">
    <text evidence="4">Belongs to the intermediate filament family.</text>
</comment>
<protein>
    <submittedName>
        <fullName evidence="9">Keratin, type I cytoskeletal 16-like</fullName>
    </submittedName>
</protein>
<keyword evidence="3 5" id="KW-0175">Coiled coil</keyword>
<proteinExistence type="inferred from homology"/>
<dbReference type="GO" id="GO:0005198">
    <property type="term" value="F:structural molecule activity"/>
    <property type="evidence" value="ECO:0007669"/>
    <property type="project" value="InterPro"/>
</dbReference>
<dbReference type="InterPro" id="IPR002957">
    <property type="entry name" value="Keratin_I"/>
</dbReference>
<organism evidence="8 9">
    <name type="scientific">Orycteropus afer afer</name>
    <dbReference type="NCBI Taxonomy" id="1230840"/>
    <lineage>
        <taxon>Eukaryota</taxon>
        <taxon>Metazoa</taxon>
        <taxon>Chordata</taxon>
        <taxon>Craniata</taxon>
        <taxon>Vertebrata</taxon>
        <taxon>Euteleostomi</taxon>
        <taxon>Mammalia</taxon>
        <taxon>Eutheria</taxon>
        <taxon>Afrotheria</taxon>
        <taxon>Tubulidentata</taxon>
        <taxon>Orycteropodidae</taxon>
        <taxon>Orycteropus</taxon>
    </lineage>
</organism>
<evidence type="ECO:0000256" key="4">
    <source>
        <dbReference type="RuleBase" id="RU000685"/>
    </source>
</evidence>
<dbReference type="GeneID" id="103198109"/>
<name>A0A8B6ZXH8_ORYAF</name>
<dbReference type="PANTHER" id="PTHR23239">
    <property type="entry name" value="INTERMEDIATE FILAMENT"/>
    <property type="match status" value="1"/>
</dbReference>
<reference evidence="9" key="1">
    <citation type="submission" date="2025-08" db="UniProtKB">
        <authorList>
            <consortium name="RefSeq"/>
        </authorList>
    </citation>
    <scope>IDENTIFICATION</scope>
</reference>
<dbReference type="PRINTS" id="PR01248">
    <property type="entry name" value="TYPE1KERATIN"/>
</dbReference>
<dbReference type="Proteomes" id="UP000694850">
    <property type="component" value="Unplaced"/>
</dbReference>
<keyword evidence="1" id="KW-0416">Keratin</keyword>
<evidence type="ECO:0000256" key="5">
    <source>
        <dbReference type="SAM" id="Coils"/>
    </source>
</evidence>
<feature type="region of interest" description="Disordered" evidence="6">
    <location>
        <begin position="1"/>
        <end position="21"/>
    </location>
</feature>
<dbReference type="Pfam" id="PF00038">
    <property type="entry name" value="Filament"/>
    <property type="match status" value="1"/>
</dbReference>
<feature type="coiled-coil region" evidence="5">
    <location>
        <begin position="271"/>
        <end position="312"/>
    </location>
</feature>
<dbReference type="FunFam" id="1.20.5.1160:FF:000002">
    <property type="entry name" value="Type I keratin 10"/>
    <property type="match status" value="1"/>
</dbReference>
<dbReference type="InterPro" id="IPR039008">
    <property type="entry name" value="IF_rod_dom"/>
</dbReference>
<dbReference type="Gene3D" id="1.20.5.1160">
    <property type="entry name" value="Vasodilator-stimulated phosphoprotein"/>
    <property type="match status" value="1"/>
</dbReference>
<feature type="compositionally biased region" description="Low complexity" evidence="6">
    <location>
        <begin position="339"/>
        <end position="352"/>
    </location>
</feature>
<evidence type="ECO:0000259" key="7">
    <source>
        <dbReference type="PROSITE" id="PS51842"/>
    </source>
</evidence>
<evidence type="ECO:0000313" key="9">
    <source>
        <dbReference type="RefSeq" id="XP_007940398.1"/>
    </source>
</evidence>
<evidence type="ECO:0000256" key="1">
    <source>
        <dbReference type="ARBA" id="ARBA00022744"/>
    </source>
</evidence>
<feature type="compositionally biased region" description="Polar residues" evidence="6">
    <location>
        <begin position="327"/>
        <end position="338"/>
    </location>
</feature>
<dbReference type="FunFam" id="1.20.5.170:FF:000002">
    <property type="entry name" value="Type I keratin KA11"/>
    <property type="match status" value="1"/>
</dbReference>
<evidence type="ECO:0000256" key="2">
    <source>
        <dbReference type="ARBA" id="ARBA00022754"/>
    </source>
</evidence>
<dbReference type="Gene3D" id="1.20.5.500">
    <property type="entry name" value="Single helix bin"/>
    <property type="match status" value="1"/>
</dbReference>
<evidence type="ECO:0000256" key="3">
    <source>
        <dbReference type="ARBA" id="ARBA00023054"/>
    </source>
</evidence>
<feature type="domain" description="IF rod" evidence="7">
    <location>
        <begin position="1"/>
        <end position="327"/>
    </location>
</feature>
<dbReference type="AlphaFoldDB" id="A0A8B6ZXH8"/>
<keyword evidence="8" id="KW-1185">Reference proteome</keyword>
<feature type="coiled-coil region" evidence="5">
    <location>
        <begin position="112"/>
        <end position="205"/>
    </location>
</feature>
<dbReference type="PROSITE" id="PS51842">
    <property type="entry name" value="IF_ROD_2"/>
    <property type="match status" value="1"/>
</dbReference>
<evidence type="ECO:0000313" key="8">
    <source>
        <dbReference type="Proteomes" id="UP000694850"/>
    </source>
</evidence>
<dbReference type="Gene3D" id="1.20.5.170">
    <property type="match status" value="1"/>
</dbReference>
<dbReference type="InterPro" id="IPR018039">
    <property type="entry name" value="IF_conserved"/>
</dbReference>
<feature type="region of interest" description="Disordered" evidence="6">
    <location>
        <begin position="324"/>
        <end position="377"/>
    </location>
</feature>
<dbReference type="RefSeq" id="XP_007940398.1">
    <property type="nucleotide sequence ID" value="XM_007942207.1"/>
</dbReference>
<keyword evidence="2 4" id="KW-0403">Intermediate filament</keyword>
<feature type="compositionally biased region" description="Low complexity" evidence="6">
    <location>
        <begin position="363"/>
        <end position="377"/>
    </location>
</feature>
<dbReference type="FunFam" id="1.20.5.500:FF:000001">
    <property type="entry name" value="Type II keratin 23"/>
    <property type="match status" value="1"/>
</dbReference>
<accession>A0A8B6ZXH8</accession>
<dbReference type="PANTHER" id="PTHR23239:SF105">
    <property type="entry name" value="KERATIN, TYPE I CYTOSKELETAL 16"/>
    <property type="match status" value="1"/>
</dbReference>
<evidence type="ECO:0000256" key="6">
    <source>
        <dbReference type="SAM" id="MobiDB-lite"/>
    </source>
</evidence>
<gene>
    <name evidence="9" type="primary">LOC103198109</name>
</gene>
<sequence>MTTCSRQFTSSGSMKGSCGIGGGSSRISSVLTAGSCRAPSAYGGMSVSSSRFSSGRPSEVKDYSPYFQTIEDLRNKIIQATIENAQPILQIDNARLAADDFRTKYEHELALRQTVEADINGLRRVLDELTLARTDLEMQIEGLKEELAYLKKNHEEEMLALRGQSGGDVNVEMDAAPGVDLSRILNEMRDQYEQMAEKNRRDAEAWFLSKTEELNKEVASNSELVQSSRSEVTELRRVFQGLEIELQSQLSMKASLESSLEETKGRYCMQLAQIQGLISSVEEQLAQLRCEMEQQSQEYQILLDVKTRLEQEIATYRSLLEGEDSHLSSSQHVSGQAYSSREVSSSSSSFSSGRQTRPILKEQQGSSSFSQSQHSKH</sequence>
<dbReference type="OrthoDB" id="2441647at2759"/>
<dbReference type="PROSITE" id="PS00226">
    <property type="entry name" value="IF_ROD_1"/>
    <property type="match status" value="1"/>
</dbReference>
<dbReference type="SUPFAM" id="SSF64593">
    <property type="entry name" value="Intermediate filament protein, coiled coil region"/>
    <property type="match status" value="1"/>
</dbReference>
<dbReference type="GO" id="GO:0030855">
    <property type="term" value="P:epithelial cell differentiation"/>
    <property type="evidence" value="ECO:0007669"/>
    <property type="project" value="TreeGrafter"/>
</dbReference>
<dbReference type="GO" id="GO:0045095">
    <property type="term" value="C:keratin filament"/>
    <property type="evidence" value="ECO:0007669"/>
    <property type="project" value="TreeGrafter"/>
</dbReference>
<dbReference type="GO" id="GO:0045109">
    <property type="term" value="P:intermediate filament organization"/>
    <property type="evidence" value="ECO:0007669"/>
    <property type="project" value="TreeGrafter"/>
</dbReference>